<dbReference type="InterPro" id="IPR047506">
    <property type="entry name" value="UBR7-like_UBR-box"/>
</dbReference>
<proteinExistence type="predicted"/>
<evidence type="ECO:0000256" key="5">
    <source>
        <dbReference type="SAM" id="Coils"/>
    </source>
</evidence>
<organism evidence="8 9">
    <name type="scientific">Candida oxycetoniae</name>
    <dbReference type="NCBI Taxonomy" id="497107"/>
    <lineage>
        <taxon>Eukaryota</taxon>
        <taxon>Fungi</taxon>
        <taxon>Dikarya</taxon>
        <taxon>Ascomycota</taxon>
        <taxon>Saccharomycotina</taxon>
        <taxon>Pichiomycetes</taxon>
        <taxon>Debaryomycetaceae</taxon>
        <taxon>Candida/Lodderomyces clade</taxon>
        <taxon>Candida</taxon>
    </lineage>
</organism>
<dbReference type="InterPro" id="IPR040204">
    <property type="entry name" value="UBR7"/>
</dbReference>
<feature type="region of interest" description="Disordered" evidence="6">
    <location>
        <begin position="120"/>
        <end position="146"/>
    </location>
</feature>
<keyword evidence="3" id="KW-0862">Zinc</keyword>
<evidence type="ECO:0000256" key="1">
    <source>
        <dbReference type="ARBA" id="ARBA00022723"/>
    </source>
</evidence>
<evidence type="ECO:0000259" key="7">
    <source>
        <dbReference type="PROSITE" id="PS51157"/>
    </source>
</evidence>
<dbReference type="Proteomes" id="UP001202479">
    <property type="component" value="Unassembled WGS sequence"/>
</dbReference>
<feature type="coiled-coil region" evidence="5">
    <location>
        <begin position="245"/>
        <end position="272"/>
    </location>
</feature>
<comment type="caution">
    <text evidence="8">The sequence shown here is derived from an EMBL/GenBank/DDBJ whole genome shotgun (WGS) entry which is preliminary data.</text>
</comment>
<dbReference type="RefSeq" id="XP_049180319.1">
    <property type="nucleotide sequence ID" value="XM_049323868.1"/>
</dbReference>
<keyword evidence="9" id="KW-1185">Reference proteome</keyword>
<dbReference type="PROSITE" id="PS51157">
    <property type="entry name" value="ZF_UBR"/>
    <property type="match status" value="1"/>
</dbReference>
<gene>
    <name evidence="8" type="ORF">KGF56_002619</name>
</gene>
<dbReference type="GO" id="GO:0061630">
    <property type="term" value="F:ubiquitin protein ligase activity"/>
    <property type="evidence" value="ECO:0007669"/>
    <property type="project" value="InterPro"/>
</dbReference>
<dbReference type="GeneID" id="73380236"/>
<evidence type="ECO:0000256" key="2">
    <source>
        <dbReference type="ARBA" id="ARBA00022771"/>
    </source>
</evidence>
<dbReference type="AlphaFoldDB" id="A0AAI9WXY6"/>
<dbReference type="InterPro" id="IPR003126">
    <property type="entry name" value="Znf_UBR"/>
</dbReference>
<dbReference type="CDD" id="cd19677">
    <property type="entry name" value="UBR-box_UBR7"/>
    <property type="match status" value="1"/>
</dbReference>
<dbReference type="PANTHER" id="PTHR13513">
    <property type="entry name" value="E3 UBIQUITIN-PROTEIN LIGASE UBR7"/>
    <property type="match status" value="1"/>
</dbReference>
<dbReference type="GO" id="GO:0005737">
    <property type="term" value="C:cytoplasm"/>
    <property type="evidence" value="ECO:0007669"/>
    <property type="project" value="TreeGrafter"/>
</dbReference>
<accession>A0AAI9WXY6</accession>
<dbReference type="PANTHER" id="PTHR13513:SF9">
    <property type="entry name" value="E3 UBIQUITIN-PROTEIN LIGASE UBR7-RELATED"/>
    <property type="match status" value="1"/>
</dbReference>
<evidence type="ECO:0000313" key="8">
    <source>
        <dbReference type="EMBL" id="KAI3404574.2"/>
    </source>
</evidence>
<keyword evidence="2" id="KW-0863">Zinc-finger</keyword>
<evidence type="ECO:0000256" key="6">
    <source>
        <dbReference type="SAM" id="MobiDB-lite"/>
    </source>
</evidence>
<reference evidence="8" key="1">
    <citation type="journal article" date="2022" name="DNA Res.">
        <title>Genome analysis of five recently described species of the CUG-Ser clade uncovers Candida theae as a new hybrid lineage with pathogenic potential in the Candida parapsilosis species complex.</title>
        <authorList>
            <person name="Mixao V."/>
            <person name="Del Olmo V."/>
            <person name="Hegedusova E."/>
            <person name="Saus E."/>
            <person name="Pryszcz L."/>
            <person name="Cillingova A."/>
            <person name="Nosek J."/>
            <person name="Gabaldon T."/>
        </authorList>
    </citation>
    <scope>NUCLEOTIDE SEQUENCE</scope>
    <source>
        <strain evidence="8">CBS 10844</strain>
    </source>
</reference>
<keyword evidence="5" id="KW-0175">Coiled coil</keyword>
<keyword evidence="1" id="KW-0479">Metal-binding</keyword>
<dbReference type="Pfam" id="PF02207">
    <property type="entry name" value="zf-UBR"/>
    <property type="match status" value="1"/>
</dbReference>
<dbReference type="SMART" id="SM00396">
    <property type="entry name" value="ZnF_UBR1"/>
    <property type="match status" value="1"/>
</dbReference>
<dbReference type="EMBL" id="JAHUZD010000093">
    <property type="protein sequence ID" value="KAI3404574.2"/>
    <property type="molecule type" value="Genomic_DNA"/>
</dbReference>
<evidence type="ECO:0000313" key="9">
    <source>
        <dbReference type="Proteomes" id="UP001202479"/>
    </source>
</evidence>
<feature type="zinc finger region" description="UBR-type" evidence="4">
    <location>
        <begin position="39"/>
        <end position="114"/>
    </location>
</feature>
<dbReference type="GO" id="GO:0008270">
    <property type="term" value="F:zinc ion binding"/>
    <property type="evidence" value="ECO:0007669"/>
    <property type="project" value="UniProtKB-KW"/>
</dbReference>
<evidence type="ECO:0000256" key="3">
    <source>
        <dbReference type="ARBA" id="ARBA00022833"/>
    </source>
</evidence>
<feature type="domain" description="UBR-type" evidence="7">
    <location>
        <begin position="39"/>
        <end position="114"/>
    </location>
</feature>
<sequence>MSSKELETKSRDSITAVDYINQQMELGKEAREIMPYDPDECTYEMGELRQSVYACLTCSKQNDETPIGVCYSCSIHCHSQHELVELFTKRAFVCDCGTTKMAKTFDGACKLRRKAKHNDSKSLATTPIRSGVGSSSRSRHSSNVTLPAEDIPSSTNIYNQNFYGKFCGCKSFYNPLEETGNMLQCYFGFFCGEDWFHDRCIMGFAPDTFTKPTKVNNPENGENMLDKLSSPGFDAEHDARTVGVGQNSKNNVEHLKEKIDNTKEQAQLEEKDGIDKTKEQDELKENDEIDIDDQEMIEKLKYFPILSSFDQFICWNCVAKFSDVFNELEKQIPGVIIQKLPRFEGVQTVEDWYKLSQNVNEPKPKKVKLENQEEKGKQGESFSIFLANDFKNKLKKALPSLEPSSKLKQFFDSNEYLYNEDPVYQPPVDKSEEEWSTTVSFLDMCTADAIHSLPRSQTIETIQGYDKMREKLRNFFKPFAEQGKVVTEEEVKNFFGKINEDDKKVN</sequence>
<name>A0AAI9WXY6_9ASCO</name>
<protein>
    <recommendedName>
        <fullName evidence="7">UBR-type domain-containing protein</fullName>
    </recommendedName>
</protein>
<evidence type="ECO:0000256" key="4">
    <source>
        <dbReference type="PROSITE-ProRule" id="PRU00508"/>
    </source>
</evidence>